<evidence type="ECO:0000256" key="6">
    <source>
        <dbReference type="ARBA" id="ARBA00041911"/>
    </source>
</evidence>
<dbReference type="InterPro" id="IPR002013">
    <property type="entry name" value="SAC_dom"/>
</dbReference>
<gene>
    <name evidence="10" type="primary">8229866</name>
    <name evidence="9" type="ORF">Phum_PHUM228700</name>
</gene>
<dbReference type="GO" id="GO:0005783">
    <property type="term" value="C:endoplasmic reticulum"/>
    <property type="evidence" value="ECO:0007669"/>
    <property type="project" value="TreeGrafter"/>
</dbReference>
<dbReference type="EnsemblMetazoa" id="PHUM228700-RA">
    <property type="protein sequence ID" value="PHUM228700-PA"/>
    <property type="gene ID" value="PHUM228700"/>
</dbReference>
<name>E0VIK7_PEDHC</name>
<dbReference type="GO" id="GO:0004438">
    <property type="term" value="F:phosphatidylinositol-3-phosphate phosphatase activity"/>
    <property type="evidence" value="ECO:0007669"/>
    <property type="project" value="UniProtKB-EC"/>
</dbReference>
<dbReference type="GeneID" id="8229866"/>
<dbReference type="Pfam" id="PF02383">
    <property type="entry name" value="Syja_N"/>
    <property type="match status" value="1"/>
</dbReference>
<comment type="catalytic activity">
    <reaction evidence="2">
        <text>a 1,2-diacyl-sn-glycero-3-phospho-(1D-myo-inositol-3-phosphate) + H2O = a 1,2-diacyl-sn-glycero-3-phospho-(1D-myo-inositol) + phosphate</text>
        <dbReference type="Rhea" id="RHEA:12316"/>
        <dbReference type="ChEBI" id="CHEBI:15377"/>
        <dbReference type="ChEBI" id="CHEBI:43474"/>
        <dbReference type="ChEBI" id="CHEBI:57880"/>
        <dbReference type="ChEBI" id="CHEBI:58088"/>
        <dbReference type="EC" id="3.1.3.64"/>
    </reaction>
    <physiologicalReaction direction="left-to-right" evidence="2">
        <dbReference type="Rhea" id="RHEA:12317"/>
    </physiologicalReaction>
</comment>
<evidence type="ECO:0000313" key="10">
    <source>
        <dbReference type="EnsemblMetazoa" id="PHUM228700-PA"/>
    </source>
</evidence>
<dbReference type="PROSITE" id="PS50275">
    <property type="entry name" value="SAC"/>
    <property type="match status" value="1"/>
</dbReference>
<reference evidence="9" key="1">
    <citation type="submission" date="2007-04" db="EMBL/GenBank/DDBJ databases">
        <title>Annotation of Pediculus humanus corporis strain USDA.</title>
        <authorList>
            <person name="Kirkness E."/>
            <person name="Hannick L."/>
            <person name="Hass B."/>
            <person name="Bruggner R."/>
            <person name="Lawson D."/>
            <person name="Bidwell S."/>
            <person name="Joardar V."/>
            <person name="Caler E."/>
            <person name="Walenz B."/>
            <person name="Inman J."/>
            <person name="Schobel S."/>
            <person name="Galinsky K."/>
            <person name="Amedeo P."/>
            <person name="Strausberg R."/>
        </authorList>
    </citation>
    <scope>NUCLEOTIDE SEQUENCE</scope>
    <source>
        <strain evidence="9">USDA</strain>
    </source>
</reference>
<dbReference type="EC" id="3.1.3.64" evidence="1"/>
<accession>E0VIK7</accession>
<dbReference type="KEGG" id="phu:Phum_PHUM228700"/>
<reference evidence="9" key="2">
    <citation type="submission" date="2007-04" db="EMBL/GenBank/DDBJ databases">
        <title>The genome of the human body louse.</title>
        <authorList>
            <consortium name="The Human Body Louse Genome Consortium"/>
            <person name="Kirkness E."/>
            <person name="Walenz B."/>
            <person name="Hass B."/>
            <person name="Bruggner R."/>
            <person name="Strausberg R."/>
        </authorList>
    </citation>
    <scope>NUCLEOTIDE SEQUENCE</scope>
    <source>
        <strain evidence="9">USDA</strain>
    </source>
</reference>
<dbReference type="RefSeq" id="XP_002425951.1">
    <property type="nucleotide sequence ID" value="XM_002425906.1"/>
</dbReference>
<dbReference type="eggNOG" id="KOG1889">
    <property type="taxonomic scope" value="Eukaryota"/>
</dbReference>
<protein>
    <recommendedName>
        <fullName evidence="4">Phosphatidylinositol-3-phosphatase SAC1</fullName>
        <ecNumber evidence="1">3.1.3.64</ecNumber>
    </recommendedName>
    <alternativeName>
        <fullName evidence="6">Phosphatidylinositol-4-phosphate phosphatase</fullName>
    </alternativeName>
    <alternativeName>
        <fullName evidence="5">Suppressor of actin mutations 1-like protein</fullName>
    </alternativeName>
</protein>
<dbReference type="STRING" id="121224.E0VIK7"/>
<feature type="transmembrane region" description="Helical" evidence="7">
    <location>
        <begin position="564"/>
        <end position="584"/>
    </location>
</feature>
<dbReference type="OMA" id="ITKAQPV"/>
<evidence type="ECO:0000313" key="11">
    <source>
        <dbReference type="Proteomes" id="UP000009046"/>
    </source>
</evidence>
<dbReference type="InParanoid" id="E0VIK7"/>
<keyword evidence="7" id="KW-0472">Membrane</keyword>
<dbReference type="AlphaFoldDB" id="E0VIK7"/>
<dbReference type="Proteomes" id="UP000009046">
    <property type="component" value="Unassembled WGS sequence"/>
</dbReference>
<dbReference type="GO" id="GO:0043812">
    <property type="term" value="F:phosphatidylinositol-4-phosphate phosphatase activity"/>
    <property type="evidence" value="ECO:0007669"/>
    <property type="project" value="TreeGrafter"/>
</dbReference>
<evidence type="ECO:0000256" key="2">
    <source>
        <dbReference type="ARBA" id="ARBA00036631"/>
    </source>
</evidence>
<dbReference type="OrthoDB" id="405996at2759"/>
<feature type="domain" description="SAC" evidence="8">
    <location>
        <begin position="131"/>
        <end position="460"/>
    </location>
</feature>
<dbReference type="FunCoup" id="E0VIK7">
    <property type="interactions" value="2510"/>
</dbReference>
<organism>
    <name type="scientific">Pediculus humanus subsp. corporis</name>
    <name type="common">Body louse</name>
    <dbReference type="NCBI Taxonomy" id="121224"/>
    <lineage>
        <taxon>Eukaryota</taxon>
        <taxon>Metazoa</taxon>
        <taxon>Ecdysozoa</taxon>
        <taxon>Arthropoda</taxon>
        <taxon>Hexapoda</taxon>
        <taxon>Insecta</taxon>
        <taxon>Pterygota</taxon>
        <taxon>Neoptera</taxon>
        <taxon>Paraneoptera</taxon>
        <taxon>Psocodea</taxon>
        <taxon>Troctomorpha</taxon>
        <taxon>Phthiraptera</taxon>
        <taxon>Anoplura</taxon>
        <taxon>Pediculidae</taxon>
        <taxon>Pediculus</taxon>
    </lineage>
</organism>
<keyword evidence="7" id="KW-0812">Transmembrane</keyword>
<evidence type="ECO:0000256" key="5">
    <source>
        <dbReference type="ARBA" id="ARBA00041396"/>
    </source>
</evidence>
<dbReference type="HOGENOM" id="CLU_003016_7_4_1"/>
<evidence type="ECO:0000256" key="4">
    <source>
        <dbReference type="ARBA" id="ARBA00040795"/>
    </source>
</evidence>
<evidence type="ECO:0000256" key="3">
    <source>
        <dbReference type="ARBA" id="ARBA00036807"/>
    </source>
</evidence>
<comment type="catalytic activity">
    <reaction evidence="3">
        <text>a 1,2-diacyl-sn-glycero-3-phospho-(1D-myo-inositol 4-phosphate) + H2O = a 1,2-diacyl-sn-glycero-3-phospho-(1D-myo-inositol) + phosphate</text>
        <dbReference type="Rhea" id="RHEA:55652"/>
        <dbReference type="ChEBI" id="CHEBI:15377"/>
        <dbReference type="ChEBI" id="CHEBI:43474"/>
        <dbReference type="ChEBI" id="CHEBI:57880"/>
        <dbReference type="ChEBI" id="CHEBI:58178"/>
    </reaction>
    <physiologicalReaction direction="left-to-right" evidence="3">
        <dbReference type="Rhea" id="RHEA:55653"/>
    </physiologicalReaction>
</comment>
<sequence length="629" mass="73101">MDDITDQRNCMILQVPYFIVYVTPEKFFLGKYGTSDGLIAIDRVTQELKFSVHKIEVPPCAQHKVIFGVIGTIKLIAGNYLVVVTGRKKIGTINGQTIWTVTNTEVLSYTKTNLHLNEKQITHNGTYLNMIKFVLSTPYLYFSYSYDLTNTLQRLQHANPKFKKVPLYERADPRFLWNKHLLREFSHYEEFSKYCLSLLHGFVSINHCTINGNSFKWILISRRSVYRAGARLFSRGVDKDGNVSNYVETEQIVEFNHCKGSFVQTRGSIPLFWHQLPTLKYKPKPKLLISDLHAEAFQKHFDSQIFHYGKQVIVNLIDHVGAEELLEKAYKHHCQTLGNANVRYEGFDFHHECRKMRYDRLSILIDRLAHEQDEFGYFLINNDGMVISEQEGIFRTNCIDCLDRTNVVQSLLAERSLTLILQKLNILKPDQTIRSQTGFEKRFKNVWADNADAISIQYSGTPALKTDFTRTGKRTRLGIIKDGVNSLTRYYKNNFADGFRQDAIDLFVGNYCILDGEGTTRICPLKKEKGWKYFTFPIVFFVAVSMFCANVISPAEYSTETLLYLLFWGSMIAGTVTTIFNYVFKELCKEKVIKELVVTKNTFNLKKKLYKFNWFSIVKYLYKYRYCEP</sequence>
<dbReference type="VEuPathDB" id="VectorBase:PHUM228700"/>
<dbReference type="PANTHER" id="PTHR45662">
    <property type="entry name" value="PHOSPHATIDYLINOSITIDE PHOSPHATASE SAC1"/>
    <property type="match status" value="1"/>
</dbReference>
<dbReference type="EMBL" id="DS235200">
    <property type="protein sequence ID" value="EEB13213.1"/>
    <property type="molecule type" value="Genomic_DNA"/>
</dbReference>
<keyword evidence="11" id="KW-1185">Reference proteome</keyword>
<proteinExistence type="predicted"/>
<dbReference type="PANTHER" id="PTHR45662:SF2">
    <property type="entry name" value="PHOSPHATIDYLINOSITOL-3-PHOSPHATASE SAC1"/>
    <property type="match status" value="1"/>
</dbReference>
<evidence type="ECO:0000256" key="7">
    <source>
        <dbReference type="SAM" id="Phobius"/>
    </source>
</evidence>
<dbReference type="GO" id="GO:0046856">
    <property type="term" value="P:phosphatidylinositol dephosphorylation"/>
    <property type="evidence" value="ECO:0007669"/>
    <property type="project" value="TreeGrafter"/>
</dbReference>
<evidence type="ECO:0000256" key="1">
    <source>
        <dbReference type="ARBA" id="ARBA00013038"/>
    </source>
</evidence>
<dbReference type="CTD" id="8229866"/>
<dbReference type="EMBL" id="AAZO01002661">
    <property type="status" value="NOT_ANNOTATED_CDS"/>
    <property type="molecule type" value="Genomic_DNA"/>
</dbReference>
<reference evidence="10" key="3">
    <citation type="submission" date="2021-02" db="UniProtKB">
        <authorList>
            <consortium name="EnsemblMetazoa"/>
        </authorList>
    </citation>
    <scope>IDENTIFICATION</scope>
    <source>
        <strain evidence="10">USDA</strain>
    </source>
</reference>
<feature type="transmembrane region" description="Helical" evidence="7">
    <location>
        <begin position="533"/>
        <end position="552"/>
    </location>
</feature>
<evidence type="ECO:0000259" key="8">
    <source>
        <dbReference type="PROSITE" id="PS50275"/>
    </source>
</evidence>
<evidence type="ECO:0000313" key="9">
    <source>
        <dbReference type="EMBL" id="EEB13213.1"/>
    </source>
</evidence>
<keyword evidence="7" id="KW-1133">Transmembrane helix</keyword>